<dbReference type="Pfam" id="PF13499">
    <property type="entry name" value="EF-hand_7"/>
    <property type="match status" value="1"/>
</dbReference>
<dbReference type="SUPFAM" id="SSF47473">
    <property type="entry name" value="EF-hand"/>
    <property type="match status" value="1"/>
</dbReference>
<keyword evidence="4" id="KW-1185">Reference proteome</keyword>
<proteinExistence type="predicted"/>
<dbReference type="GO" id="GO:0005509">
    <property type="term" value="F:calcium ion binding"/>
    <property type="evidence" value="ECO:0007669"/>
    <property type="project" value="InterPro"/>
</dbReference>
<protein>
    <recommendedName>
        <fullName evidence="2">EF-hand domain-containing protein</fullName>
    </recommendedName>
</protein>
<evidence type="ECO:0000313" key="4">
    <source>
        <dbReference type="Proteomes" id="UP001374579"/>
    </source>
</evidence>
<organism evidence="3 4">
    <name type="scientific">Littorina saxatilis</name>
    <dbReference type="NCBI Taxonomy" id="31220"/>
    <lineage>
        <taxon>Eukaryota</taxon>
        <taxon>Metazoa</taxon>
        <taxon>Spiralia</taxon>
        <taxon>Lophotrochozoa</taxon>
        <taxon>Mollusca</taxon>
        <taxon>Gastropoda</taxon>
        <taxon>Caenogastropoda</taxon>
        <taxon>Littorinimorpha</taxon>
        <taxon>Littorinoidea</taxon>
        <taxon>Littorinidae</taxon>
        <taxon>Littorina</taxon>
    </lineage>
</organism>
<dbReference type="SMART" id="SM00054">
    <property type="entry name" value="EFh"/>
    <property type="match status" value="3"/>
</dbReference>
<dbReference type="Proteomes" id="UP001374579">
    <property type="component" value="Unassembled WGS sequence"/>
</dbReference>
<gene>
    <name evidence="3" type="ORF">V1264_020022</name>
</gene>
<feature type="domain" description="EF-hand" evidence="2">
    <location>
        <begin position="162"/>
        <end position="197"/>
    </location>
</feature>
<feature type="domain" description="EF-hand" evidence="2">
    <location>
        <begin position="127"/>
        <end position="161"/>
    </location>
</feature>
<feature type="domain" description="EF-hand" evidence="2">
    <location>
        <begin position="14"/>
        <end position="49"/>
    </location>
</feature>
<dbReference type="InterPro" id="IPR011992">
    <property type="entry name" value="EF-hand-dom_pair"/>
</dbReference>
<dbReference type="Gene3D" id="1.10.238.10">
    <property type="entry name" value="EF-hand"/>
    <property type="match status" value="1"/>
</dbReference>
<dbReference type="EMBL" id="JBAMIC010000010">
    <property type="protein sequence ID" value="KAK7101681.1"/>
    <property type="molecule type" value="Genomic_DNA"/>
</dbReference>
<dbReference type="PROSITE" id="PS50222">
    <property type="entry name" value="EF_HAND_2"/>
    <property type="match status" value="3"/>
</dbReference>
<evidence type="ECO:0000313" key="3">
    <source>
        <dbReference type="EMBL" id="KAK7101681.1"/>
    </source>
</evidence>
<reference evidence="3 4" key="1">
    <citation type="submission" date="2024-02" db="EMBL/GenBank/DDBJ databases">
        <title>Chromosome-scale genome assembly of the rough periwinkle Littorina saxatilis.</title>
        <authorList>
            <person name="De Jode A."/>
            <person name="Faria R."/>
            <person name="Formenti G."/>
            <person name="Sims Y."/>
            <person name="Smith T.P."/>
            <person name="Tracey A."/>
            <person name="Wood J.M.D."/>
            <person name="Zagrodzka Z.B."/>
            <person name="Johannesson K."/>
            <person name="Butlin R.K."/>
            <person name="Leder E.H."/>
        </authorList>
    </citation>
    <scope>NUCLEOTIDE SEQUENCE [LARGE SCALE GENOMIC DNA]</scope>
    <source>
        <strain evidence="3">Snail1</strain>
        <tissue evidence="3">Muscle</tissue>
    </source>
</reference>
<dbReference type="InterPro" id="IPR018247">
    <property type="entry name" value="EF_Hand_1_Ca_BS"/>
</dbReference>
<dbReference type="PROSITE" id="PS00018">
    <property type="entry name" value="EF_HAND_1"/>
    <property type="match status" value="1"/>
</dbReference>
<evidence type="ECO:0000259" key="2">
    <source>
        <dbReference type="PROSITE" id="PS50222"/>
    </source>
</evidence>
<dbReference type="InterPro" id="IPR002048">
    <property type="entry name" value="EF_hand_dom"/>
</dbReference>
<evidence type="ECO:0000256" key="1">
    <source>
        <dbReference type="ARBA" id="ARBA00022837"/>
    </source>
</evidence>
<comment type="caution">
    <text evidence="3">The sequence shown here is derived from an EMBL/GenBank/DDBJ whole genome shotgun (WGS) entry which is preliminary data.</text>
</comment>
<dbReference type="CDD" id="cd00051">
    <property type="entry name" value="EFh"/>
    <property type="match status" value="1"/>
</dbReference>
<dbReference type="AlphaFoldDB" id="A0AAN9B970"/>
<sequence>MEGIKPEDIKFTPFTDGKIRVWFRMIDVGKDGYMCKDDFLSIADRFVKEYSLSGGKATEVRDWLVDGWNIVLDMDKHKESVEEMMKKMPLVVAMGNKVRSGARISEDEFTQAYGQLIEVYPQLAKESLEKMVGAFFEVFDEDSDCYITDAEMTSAMHCFGYDQPDLVKAAFASMDLDKDGKLSREEYVGGWVSFMLDQDKSNPFVKAFAPHLVEQ</sequence>
<name>A0AAN9B970_9CAEN</name>
<accession>A0AAN9B970</accession>
<keyword evidence="1" id="KW-0106">Calcium</keyword>